<dbReference type="GO" id="GO:0008270">
    <property type="term" value="F:zinc ion binding"/>
    <property type="evidence" value="ECO:0007669"/>
    <property type="project" value="InterPro"/>
</dbReference>
<dbReference type="SUPFAM" id="SSF53187">
    <property type="entry name" value="Zn-dependent exopeptidases"/>
    <property type="match status" value="2"/>
</dbReference>
<keyword evidence="12" id="KW-1015">Disulfide bond</keyword>
<dbReference type="InterPro" id="IPR057246">
    <property type="entry name" value="CARBOXYPEPT_ZN_1"/>
</dbReference>
<dbReference type="PANTHER" id="PTHR11705">
    <property type="entry name" value="PROTEASE FAMILY M14 CARBOXYPEPTIDASE A,B"/>
    <property type="match status" value="1"/>
</dbReference>
<proteinExistence type="inferred from homology"/>
<dbReference type="SMART" id="SM00631">
    <property type="entry name" value="Zn_pept"/>
    <property type="match status" value="2"/>
</dbReference>
<dbReference type="SUPFAM" id="SSF54897">
    <property type="entry name" value="Protease propeptides/inhibitors"/>
    <property type="match status" value="1"/>
</dbReference>
<keyword evidence="9" id="KW-0378">Hydrolase</keyword>
<evidence type="ECO:0000256" key="7">
    <source>
        <dbReference type="ARBA" id="ARBA00022723"/>
    </source>
</evidence>
<feature type="domain" description="Peptidase M14" evidence="15">
    <location>
        <begin position="443"/>
        <end position="739"/>
    </location>
</feature>
<evidence type="ECO:0000256" key="3">
    <source>
        <dbReference type="ARBA" id="ARBA00005988"/>
    </source>
</evidence>
<dbReference type="PRINTS" id="PR00765">
    <property type="entry name" value="CRBOXYPTASEA"/>
</dbReference>
<keyword evidence="8" id="KW-0732">Signal</keyword>
<sequence length="743" mass="84277">MKFALLLTSVALSEKDYHGFKVIRASWESSEQTELVGSVLERLDTINLWEPESFENINYTRTVDFLVSEKEAFEFKRRVGNGADVVTLIEDAGDIIAHQATEQKRATRGLRGASYPYDQFLTYSQLEEWILANDEGELMSSEIIGETFEGRNIYGVHLGDQDPTSNKKKVFMECNIHAREWITPSTCRYFIHMLNRSSHRRRKPEPLPFWMDAGTAPFTSREANIWRDWFMQLRNAGGGDIEAQISVHSYSQLIMPPWASDRAAIPDEPEDTFYQIEVANRMKAAAFETHGKVYVAGQSRDVLGYPAGGMTEDYAYGDLGVKLSMLIELRDTGDFGFLLPATEIIPTAEELVAMLVQVVEVGAFLERLSSVDMWEPEHVEYVTYTQAADFMLSEEDSDAFMAEFGDQVKINPIIDDVGFVIDQQRNEQERTEGLRAADLPYDQYLTYPQLEQWILSTVDDELISAEVLGETYNGNNVYGIHIGDQNPSSDKKKIFIECNVHAREWVTPATCRYFIHILEDLTSLLEHNWYIIVSANPDGYQYSHDSDRMWRKNREPNDGSVCVGTDLNRQFPVGHLTQGGSSNKCSSTYAGVEPFTTKEAQIWREWFMKLRNSGGGDIEAQLSVHSYSQLIMPPWATGRVAIPEDPADIDYQMRVSQRMQSALFNVHEKVYRVGQSRDVVGYPAGGTTEDYSYQTLGVTLSWVLELRDTGAYGFLLPADQIIPTAEETVAMFIEVSKELSSRK</sequence>
<gene>
    <name evidence="16" type="ORF">GSOID_T00021069001</name>
</gene>
<comment type="subcellular location">
    <subcellularLocation>
        <location evidence="2">Secreted</location>
    </subcellularLocation>
</comment>
<dbReference type="Proteomes" id="UP000011014">
    <property type="component" value="Unassembled WGS sequence"/>
</dbReference>
<evidence type="ECO:0000256" key="14">
    <source>
        <dbReference type="PROSITE-ProRule" id="PRU01379"/>
    </source>
</evidence>
<keyword evidence="6" id="KW-0645">Protease</keyword>
<dbReference type="InterPro" id="IPR036990">
    <property type="entry name" value="M14A-like_propep"/>
</dbReference>
<evidence type="ECO:0000256" key="11">
    <source>
        <dbReference type="ARBA" id="ARBA00023049"/>
    </source>
</evidence>
<evidence type="ECO:0000313" key="16">
    <source>
        <dbReference type="EMBL" id="CBY33170.1"/>
    </source>
</evidence>
<evidence type="ECO:0000256" key="4">
    <source>
        <dbReference type="ARBA" id="ARBA00022525"/>
    </source>
</evidence>
<dbReference type="Pfam" id="PF00246">
    <property type="entry name" value="Peptidase_M14"/>
    <property type="match status" value="3"/>
</dbReference>
<comment type="cofactor">
    <cofactor evidence="1">
        <name>Zn(2+)</name>
        <dbReference type="ChEBI" id="CHEBI:29105"/>
    </cofactor>
</comment>
<evidence type="ECO:0000256" key="1">
    <source>
        <dbReference type="ARBA" id="ARBA00001947"/>
    </source>
</evidence>
<dbReference type="Gene3D" id="3.40.630.10">
    <property type="entry name" value="Zn peptidases"/>
    <property type="match status" value="3"/>
</dbReference>
<name>E4YCA3_OIKDI</name>
<accession>E4YCA3</accession>
<comment type="similarity">
    <text evidence="3 14">Belongs to the peptidase M14 family.</text>
</comment>
<keyword evidence="5" id="KW-0121">Carboxypeptidase</keyword>
<evidence type="ECO:0000256" key="2">
    <source>
        <dbReference type="ARBA" id="ARBA00004613"/>
    </source>
</evidence>
<dbReference type="FunFam" id="3.40.630.10:FF:000040">
    <property type="entry name" value="zinc carboxypeptidase"/>
    <property type="match status" value="1"/>
</dbReference>
<feature type="domain" description="Peptidase M14" evidence="15">
    <location>
        <begin position="113"/>
        <end position="362"/>
    </location>
</feature>
<evidence type="ECO:0000256" key="10">
    <source>
        <dbReference type="ARBA" id="ARBA00022833"/>
    </source>
</evidence>
<evidence type="ECO:0000256" key="9">
    <source>
        <dbReference type="ARBA" id="ARBA00022801"/>
    </source>
</evidence>
<evidence type="ECO:0000256" key="12">
    <source>
        <dbReference type="ARBA" id="ARBA00023157"/>
    </source>
</evidence>
<dbReference type="PROSITE" id="PS52035">
    <property type="entry name" value="PEPTIDASE_M14"/>
    <property type="match status" value="2"/>
</dbReference>
<evidence type="ECO:0000256" key="13">
    <source>
        <dbReference type="ARBA" id="ARBA00057299"/>
    </source>
</evidence>
<evidence type="ECO:0000256" key="8">
    <source>
        <dbReference type="ARBA" id="ARBA00022729"/>
    </source>
</evidence>
<dbReference type="GO" id="GO:0006508">
    <property type="term" value="P:proteolysis"/>
    <property type="evidence" value="ECO:0007669"/>
    <property type="project" value="UniProtKB-KW"/>
</dbReference>
<dbReference type="Gene3D" id="3.30.70.340">
    <property type="entry name" value="Metallocarboxypeptidase-like"/>
    <property type="match status" value="1"/>
</dbReference>
<evidence type="ECO:0000256" key="6">
    <source>
        <dbReference type="ARBA" id="ARBA00022670"/>
    </source>
</evidence>
<feature type="active site" description="Proton donor/acceptor" evidence="14">
    <location>
        <position position="328"/>
    </location>
</feature>
<dbReference type="AlphaFoldDB" id="E4YCA3"/>
<dbReference type="InterPro" id="IPR000834">
    <property type="entry name" value="Peptidase_M14"/>
</dbReference>
<dbReference type="GO" id="GO:0005615">
    <property type="term" value="C:extracellular space"/>
    <property type="evidence" value="ECO:0007669"/>
    <property type="project" value="TreeGrafter"/>
</dbReference>
<keyword evidence="10" id="KW-0862">Zinc</keyword>
<evidence type="ECO:0000259" key="15">
    <source>
        <dbReference type="PROSITE" id="PS52035"/>
    </source>
</evidence>
<dbReference type="GO" id="GO:0004181">
    <property type="term" value="F:metallocarboxypeptidase activity"/>
    <property type="evidence" value="ECO:0007669"/>
    <property type="project" value="InterPro"/>
</dbReference>
<dbReference type="PANTHER" id="PTHR11705:SF143">
    <property type="entry name" value="SLL0236 PROTEIN"/>
    <property type="match status" value="1"/>
</dbReference>
<keyword evidence="4" id="KW-0964">Secreted</keyword>
<reference evidence="16" key="1">
    <citation type="journal article" date="2010" name="Science">
        <title>Plasticity of animal genome architecture unmasked by rapid evolution of a pelagic tunicate.</title>
        <authorList>
            <person name="Denoeud F."/>
            <person name="Henriet S."/>
            <person name="Mungpakdee S."/>
            <person name="Aury J.M."/>
            <person name="Da Silva C."/>
            <person name="Brinkmann H."/>
            <person name="Mikhaleva J."/>
            <person name="Olsen L.C."/>
            <person name="Jubin C."/>
            <person name="Canestro C."/>
            <person name="Bouquet J.M."/>
            <person name="Danks G."/>
            <person name="Poulain J."/>
            <person name="Campsteijn C."/>
            <person name="Adamski M."/>
            <person name="Cross I."/>
            <person name="Yadetie F."/>
            <person name="Muffato M."/>
            <person name="Louis A."/>
            <person name="Butcher S."/>
            <person name="Tsagkogeorga G."/>
            <person name="Konrad A."/>
            <person name="Singh S."/>
            <person name="Jensen M.F."/>
            <person name="Cong E.H."/>
            <person name="Eikeseth-Otteraa H."/>
            <person name="Noel B."/>
            <person name="Anthouard V."/>
            <person name="Porcel B.M."/>
            <person name="Kachouri-Lafond R."/>
            <person name="Nishino A."/>
            <person name="Ugolini M."/>
            <person name="Chourrout P."/>
            <person name="Nishida H."/>
            <person name="Aasland R."/>
            <person name="Huzurbazar S."/>
            <person name="Westhof E."/>
            <person name="Delsuc F."/>
            <person name="Lehrach H."/>
            <person name="Reinhardt R."/>
            <person name="Weissenbach J."/>
            <person name="Roy S.W."/>
            <person name="Artiguenave F."/>
            <person name="Postlethwait J.H."/>
            <person name="Manak J.R."/>
            <person name="Thompson E.M."/>
            <person name="Jaillon O."/>
            <person name="Du Pasquier L."/>
            <person name="Boudinot P."/>
            <person name="Liberles D.A."/>
            <person name="Volff J.N."/>
            <person name="Philippe H."/>
            <person name="Lenhard B."/>
            <person name="Roest Crollius H."/>
            <person name="Wincker P."/>
            <person name="Chourrout D."/>
        </authorList>
    </citation>
    <scope>NUCLEOTIDE SEQUENCE [LARGE SCALE GENOMIC DNA]</scope>
</reference>
<dbReference type="PROSITE" id="PS00132">
    <property type="entry name" value="CARBOXYPEPT_ZN_1"/>
    <property type="match status" value="2"/>
</dbReference>
<keyword evidence="11" id="KW-0482">Metalloprotease</keyword>
<dbReference type="EMBL" id="FN654401">
    <property type="protein sequence ID" value="CBY33170.1"/>
    <property type="molecule type" value="Genomic_DNA"/>
</dbReference>
<evidence type="ECO:0000256" key="5">
    <source>
        <dbReference type="ARBA" id="ARBA00022645"/>
    </source>
</evidence>
<comment type="function">
    <text evidence="13">Involved in the digestion of the blood meal.</text>
</comment>
<feature type="active site" description="Proton donor/acceptor" evidence="14">
    <location>
        <position position="705"/>
    </location>
</feature>
<organism evidence="16">
    <name type="scientific">Oikopleura dioica</name>
    <name type="common">Tunicate</name>
    <dbReference type="NCBI Taxonomy" id="34765"/>
    <lineage>
        <taxon>Eukaryota</taxon>
        <taxon>Metazoa</taxon>
        <taxon>Chordata</taxon>
        <taxon>Tunicata</taxon>
        <taxon>Appendicularia</taxon>
        <taxon>Copelata</taxon>
        <taxon>Oikopleuridae</taxon>
        <taxon>Oikopleura</taxon>
    </lineage>
</organism>
<keyword evidence="7" id="KW-0479">Metal-binding</keyword>
<protein>
    <recommendedName>
        <fullName evidence="15">Peptidase M14 domain-containing protein</fullName>
    </recommendedName>
</protein>